<proteinExistence type="predicted"/>
<organism evidence="1 2">
    <name type="scientific">Paralvinella palmiformis</name>
    <dbReference type="NCBI Taxonomy" id="53620"/>
    <lineage>
        <taxon>Eukaryota</taxon>
        <taxon>Metazoa</taxon>
        <taxon>Spiralia</taxon>
        <taxon>Lophotrochozoa</taxon>
        <taxon>Annelida</taxon>
        <taxon>Polychaeta</taxon>
        <taxon>Sedentaria</taxon>
        <taxon>Canalipalpata</taxon>
        <taxon>Terebellida</taxon>
        <taxon>Terebelliformia</taxon>
        <taxon>Alvinellidae</taxon>
        <taxon>Paralvinella</taxon>
    </lineage>
</organism>
<name>A0AAD9MVF8_9ANNE</name>
<protein>
    <submittedName>
        <fullName evidence="1">Uncharacterized protein</fullName>
    </submittedName>
</protein>
<gene>
    <name evidence="1" type="ORF">LSH36_579g01009</name>
</gene>
<sequence length="48" mass="5442">MSVEQAATNAITTIIGPHVHIQGCFYQLIQSTRRKIQFLGLGHFKRCQ</sequence>
<evidence type="ECO:0000313" key="1">
    <source>
        <dbReference type="EMBL" id="KAK2146905.1"/>
    </source>
</evidence>
<comment type="caution">
    <text evidence="1">The sequence shown here is derived from an EMBL/GenBank/DDBJ whole genome shotgun (WGS) entry which is preliminary data.</text>
</comment>
<keyword evidence="2" id="KW-1185">Reference proteome</keyword>
<dbReference type="AlphaFoldDB" id="A0AAD9MVF8"/>
<reference evidence="1" key="1">
    <citation type="journal article" date="2023" name="Mol. Biol. Evol.">
        <title>Third-Generation Sequencing Reveals the Adaptive Role of the Epigenome in Three Deep-Sea Polychaetes.</title>
        <authorList>
            <person name="Perez M."/>
            <person name="Aroh O."/>
            <person name="Sun Y."/>
            <person name="Lan Y."/>
            <person name="Juniper S.K."/>
            <person name="Young C.R."/>
            <person name="Angers B."/>
            <person name="Qian P.Y."/>
        </authorList>
    </citation>
    <scope>NUCLEOTIDE SEQUENCE</scope>
    <source>
        <strain evidence="1">P08H-3</strain>
    </source>
</reference>
<dbReference type="EMBL" id="JAODUP010000579">
    <property type="protein sequence ID" value="KAK2146905.1"/>
    <property type="molecule type" value="Genomic_DNA"/>
</dbReference>
<evidence type="ECO:0000313" key="2">
    <source>
        <dbReference type="Proteomes" id="UP001208570"/>
    </source>
</evidence>
<accession>A0AAD9MVF8</accession>
<dbReference type="Proteomes" id="UP001208570">
    <property type="component" value="Unassembled WGS sequence"/>
</dbReference>